<gene>
    <name evidence="1" type="ORF">DSM19430T_03010</name>
</gene>
<proteinExistence type="predicted"/>
<dbReference type="RefSeq" id="WP_205245099.1">
    <property type="nucleotide sequence ID" value="NZ_BLVP01000001.1"/>
</dbReference>
<sequence>MAMGDEFRGLPMEELIGSPLSAACTANLKLAQATSDFIQAVGFQIGDDGKPNQEVRTADFRYSVPGPDNKPVEYQISTPLLAIVPIPSLKVSNVDITFDMEVRSSESSKESSDKQGAFEAPVRWDGVLLR</sequence>
<accession>A0A7J0BPI4</accession>
<evidence type="ECO:0008006" key="3">
    <source>
        <dbReference type="Google" id="ProtNLM"/>
    </source>
</evidence>
<keyword evidence="2" id="KW-1185">Reference proteome</keyword>
<reference evidence="1 2" key="1">
    <citation type="submission" date="2020-05" db="EMBL/GenBank/DDBJ databases">
        <title>Draft genome sequence of Desulfovibrio psychrotolerans JS1T.</title>
        <authorList>
            <person name="Ueno A."/>
            <person name="Tamazawa S."/>
            <person name="Tamamura S."/>
            <person name="Murakami T."/>
            <person name="Kiyama T."/>
            <person name="Inomata H."/>
            <person name="Amano Y."/>
            <person name="Miyakawa K."/>
            <person name="Tamaki H."/>
            <person name="Naganuma T."/>
            <person name="Kaneko K."/>
        </authorList>
    </citation>
    <scope>NUCLEOTIDE SEQUENCE [LARGE SCALE GENOMIC DNA]</scope>
    <source>
        <strain evidence="1 2">JS1</strain>
    </source>
</reference>
<organism evidence="1 2">
    <name type="scientific">Desulfovibrio psychrotolerans</name>
    <dbReference type="NCBI Taxonomy" id="415242"/>
    <lineage>
        <taxon>Bacteria</taxon>
        <taxon>Pseudomonadati</taxon>
        <taxon>Thermodesulfobacteriota</taxon>
        <taxon>Desulfovibrionia</taxon>
        <taxon>Desulfovibrionales</taxon>
        <taxon>Desulfovibrionaceae</taxon>
        <taxon>Desulfovibrio</taxon>
    </lineage>
</organism>
<dbReference type="Proteomes" id="UP000503820">
    <property type="component" value="Unassembled WGS sequence"/>
</dbReference>
<evidence type="ECO:0000313" key="2">
    <source>
        <dbReference type="Proteomes" id="UP000503820"/>
    </source>
</evidence>
<dbReference type="InterPro" id="IPR024510">
    <property type="entry name" value="DUF2589"/>
</dbReference>
<dbReference type="Pfam" id="PF11655">
    <property type="entry name" value="DUF2589"/>
    <property type="match status" value="1"/>
</dbReference>
<dbReference type="EMBL" id="BLVP01000001">
    <property type="protein sequence ID" value="GFM35617.1"/>
    <property type="molecule type" value="Genomic_DNA"/>
</dbReference>
<protein>
    <recommendedName>
        <fullName evidence="3">DUF2589 domain-containing protein</fullName>
    </recommendedName>
</protein>
<comment type="caution">
    <text evidence="1">The sequence shown here is derived from an EMBL/GenBank/DDBJ whole genome shotgun (WGS) entry which is preliminary data.</text>
</comment>
<evidence type="ECO:0000313" key="1">
    <source>
        <dbReference type="EMBL" id="GFM35617.1"/>
    </source>
</evidence>
<dbReference type="AlphaFoldDB" id="A0A7J0BPI4"/>
<name>A0A7J0BPI4_9BACT</name>